<proteinExistence type="predicted"/>
<evidence type="ECO:0000259" key="2">
    <source>
        <dbReference type="SMART" id="SM00382"/>
    </source>
</evidence>
<evidence type="ECO:0000313" key="4">
    <source>
        <dbReference type="Proteomes" id="UP001180754"/>
    </source>
</evidence>
<sequence>MNTPESSSGGAEVPAATSALPYQGTGAVPPDAPYEERQWPEGPRWRTFAGGPCLPQPPDDDEADRRLGPDGAVRSPSAEEVRLVNAAILLRRPLLVTGRPGVGKSTLAYRIARELRLGRVLQWPVTSRTTLASGLFEYDVIGRAQAGQAWYAARQHSRPADGSDEGATASCGEDRVDIGEFIQIGPLGTALLPHRLPRVLLIDELDKGDADLPNDLLTLFEDGWYTVPPLVRVKRRSPEVTVHTADPGRTAPIVDGIVTARSFPIVIMTSNGEREFPEAFMRRCLRFDIPDPGPEALGELVAAHFADQLGDMHDRLVRDFMTRSEQVHGLAADQLLNAAHLATSGAYTPAEGDGAEWQALLGAIWHPLSTDVRADGAEPSA</sequence>
<dbReference type="Gene3D" id="3.40.50.300">
    <property type="entry name" value="P-loop containing nucleotide triphosphate hydrolases"/>
    <property type="match status" value="1"/>
</dbReference>
<name>A0ABU2X7P3_9ACTN</name>
<dbReference type="InterPro" id="IPR027417">
    <property type="entry name" value="P-loop_NTPase"/>
</dbReference>
<dbReference type="EMBL" id="JAVRFD010000001">
    <property type="protein sequence ID" value="MDT0541938.1"/>
    <property type="molecule type" value="Genomic_DNA"/>
</dbReference>
<feature type="domain" description="AAA+ ATPase" evidence="2">
    <location>
        <begin position="90"/>
        <end position="295"/>
    </location>
</feature>
<evidence type="ECO:0000313" key="3">
    <source>
        <dbReference type="EMBL" id="MDT0541938.1"/>
    </source>
</evidence>
<dbReference type="CDD" id="cd00009">
    <property type="entry name" value="AAA"/>
    <property type="match status" value="1"/>
</dbReference>
<protein>
    <submittedName>
        <fullName evidence="3">MoxR family ATPase</fullName>
    </submittedName>
</protein>
<dbReference type="Proteomes" id="UP001180754">
    <property type="component" value="Unassembled WGS sequence"/>
</dbReference>
<gene>
    <name evidence="3" type="ORF">RND15_04285</name>
</gene>
<dbReference type="SUPFAM" id="SSF52540">
    <property type="entry name" value="P-loop containing nucleoside triphosphate hydrolases"/>
    <property type="match status" value="1"/>
</dbReference>
<comment type="caution">
    <text evidence="3">The sequence shown here is derived from an EMBL/GenBank/DDBJ whole genome shotgun (WGS) entry which is preliminary data.</text>
</comment>
<feature type="region of interest" description="Disordered" evidence="1">
    <location>
        <begin position="1"/>
        <end position="76"/>
    </location>
</feature>
<accession>A0ABU2X7P3</accession>
<dbReference type="SMART" id="SM00382">
    <property type="entry name" value="AAA"/>
    <property type="match status" value="1"/>
</dbReference>
<organism evidence="3 4">
    <name type="scientific">Streptomyces lonegramiae</name>
    <dbReference type="NCBI Taxonomy" id="3075524"/>
    <lineage>
        <taxon>Bacteria</taxon>
        <taxon>Bacillati</taxon>
        <taxon>Actinomycetota</taxon>
        <taxon>Actinomycetes</taxon>
        <taxon>Kitasatosporales</taxon>
        <taxon>Streptomycetaceae</taxon>
        <taxon>Streptomyces</taxon>
    </lineage>
</organism>
<dbReference type="InterPro" id="IPR003593">
    <property type="entry name" value="AAA+_ATPase"/>
</dbReference>
<reference evidence="3" key="1">
    <citation type="submission" date="2024-05" db="EMBL/GenBank/DDBJ databases">
        <title>30 novel species of actinomycetes from the DSMZ collection.</title>
        <authorList>
            <person name="Nouioui I."/>
        </authorList>
    </citation>
    <scope>NUCLEOTIDE SEQUENCE</scope>
    <source>
        <strain evidence="3">DSM 41529</strain>
    </source>
</reference>
<evidence type="ECO:0000256" key="1">
    <source>
        <dbReference type="SAM" id="MobiDB-lite"/>
    </source>
</evidence>
<keyword evidence="4" id="KW-1185">Reference proteome</keyword>
<dbReference type="Pfam" id="PF07728">
    <property type="entry name" value="AAA_5"/>
    <property type="match status" value="1"/>
</dbReference>
<dbReference type="InterPro" id="IPR011704">
    <property type="entry name" value="ATPase_dyneun-rel_AAA"/>
</dbReference>
<dbReference type="RefSeq" id="WP_311722226.1">
    <property type="nucleotide sequence ID" value="NZ_JAVRFD010000001.1"/>
</dbReference>